<comment type="caution">
    <text evidence="2">The sequence shown here is derived from an EMBL/GenBank/DDBJ whole genome shotgun (WGS) entry which is preliminary data.</text>
</comment>
<keyword evidence="1" id="KW-0812">Transmembrane</keyword>
<gene>
    <name evidence="2" type="ORF">GX50_08983</name>
</gene>
<accession>A0A2B7YS71</accession>
<feature type="transmembrane region" description="Helical" evidence="1">
    <location>
        <begin position="6"/>
        <end position="27"/>
    </location>
</feature>
<dbReference type="EMBL" id="PDND01000980">
    <property type="protein sequence ID" value="PGH23712.1"/>
    <property type="molecule type" value="Genomic_DNA"/>
</dbReference>
<evidence type="ECO:0000256" key="1">
    <source>
        <dbReference type="SAM" id="Phobius"/>
    </source>
</evidence>
<keyword evidence="1" id="KW-0472">Membrane</keyword>
<evidence type="ECO:0000313" key="3">
    <source>
        <dbReference type="Proteomes" id="UP000226031"/>
    </source>
</evidence>
<protein>
    <submittedName>
        <fullName evidence="2">Uncharacterized protein</fullName>
    </submittedName>
</protein>
<keyword evidence="1" id="KW-1133">Transmembrane helix</keyword>
<reference evidence="2 3" key="1">
    <citation type="submission" date="2017-10" db="EMBL/GenBank/DDBJ databases">
        <title>Comparative genomics in systemic dimorphic fungi from Ajellomycetaceae.</title>
        <authorList>
            <person name="Munoz J.F."/>
            <person name="Mcewen J.G."/>
            <person name="Clay O.K."/>
            <person name="Cuomo C.A."/>
        </authorList>
    </citation>
    <scope>NUCLEOTIDE SEQUENCE [LARGE SCALE GENOMIC DNA]</scope>
    <source>
        <strain evidence="2 3">UAMH4076</strain>
    </source>
</reference>
<name>A0A2B7YS71_9EURO</name>
<evidence type="ECO:0000313" key="2">
    <source>
        <dbReference type="EMBL" id="PGH23712.1"/>
    </source>
</evidence>
<sequence length="32" mass="3817">MILSLFVIFFFILIILYYSMNTIRVSLSRTNS</sequence>
<organism evidence="2 3">
    <name type="scientific">[Emmonsia] crescens</name>
    <dbReference type="NCBI Taxonomy" id="73230"/>
    <lineage>
        <taxon>Eukaryota</taxon>
        <taxon>Fungi</taxon>
        <taxon>Dikarya</taxon>
        <taxon>Ascomycota</taxon>
        <taxon>Pezizomycotina</taxon>
        <taxon>Eurotiomycetes</taxon>
        <taxon>Eurotiomycetidae</taxon>
        <taxon>Onygenales</taxon>
        <taxon>Ajellomycetaceae</taxon>
        <taxon>Emergomyces</taxon>
    </lineage>
</organism>
<proteinExistence type="predicted"/>
<dbReference type="Proteomes" id="UP000226031">
    <property type="component" value="Unassembled WGS sequence"/>
</dbReference>
<keyword evidence="3" id="KW-1185">Reference proteome</keyword>
<dbReference type="AlphaFoldDB" id="A0A2B7YS71"/>